<feature type="non-terminal residue" evidence="1">
    <location>
        <position position="1"/>
    </location>
</feature>
<reference evidence="1" key="2">
    <citation type="journal article" date="2024" name="Plant">
        <title>Genomic evolution and insights into agronomic trait innovations of Sesamum species.</title>
        <authorList>
            <person name="Miao H."/>
            <person name="Wang L."/>
            <person name="Qu L."/>
            <person name="Liu H."/>
            <person name="Sun Y."/>
            <person name="Le M."/>
            <person name="Wang Q."/>
            <person name="Wei S."/>
            <person name="Zheng Y."/>
            <person name="Lin W."/>
            <person name="Duan Y."/>
            <person name="Cao H."/>
            <person name="Xiong S."/>
            <person name="Wang X."/>
            <person name="Wei L."/>
            <person name="Li C."/>
            <person name="Ma Q."/>
            <person name="Ju M."/>
            <person name="Zhao R."/>
            <person name="Li G."/>
            <person name="Mu C."/>
            <person name="Tian Q."/>
            <person name="Mei H."/>
            <person name="Zhang T."/>
            <person name="Gao T."/>
            <person name="Zhang H."/>
        </authorList>
    </citation>
    <scope>NUCLEOTIDE SEQUENCE</scope>
    <source>
        <strain evidence="1">KEN1</strain>
    </source>
</reference>
<reference evidence="1" key="1">
    <citation type="submission" date="2020-06" db="EMBL/GenBank/DDBJ databases">
        <authorList>
            <person name="Li T."/>
            <person name="Hu X."/>
            <person name="Zhang T."/>
            <person name="Song X."/>
            <person name="Zhang H."/>
            <person name="Dai N."/>
            <person name="Sheng W."/>
            <person name="Hou X."/>
            <person name="Wei L."/>
        </authorList>
    </citation>
    <scope>NUCLEOTIDE SEQUENCE</scope>
    <source>
        <strain evidence="1">KEN1</strain>
        <tissue evidence="1">Leaf</tissue>
    </source>
</reference>
<accession>A0AAW2XIE7</accession>
<evidence type="ECO:0000313" key="1">
    <source>
        <dbReference type="EMBL" id="KAL0452006.1"/>
    </source>
</evidence>
<gene>
    <name evidence="1" type="ORF">Slati_1178700</name>
</gene>
<dbReference type="EMBL" id="JACGWN010000004">
    <property type="protein sequence ID" value="KAL0452006.1"/>
    <property type="molecule type" value="Genomic_DNA"/>
</dbReference>
<sequence>AWRIAMNPENVLHYVISNKYFPGSTFVEARLGANPSYTWRSIWASRDILFAGIRWQVGDGRSIPILGQPWLPRPTTFQLIARPTSMSEDSKMASLILPSNEWNVSLIKAEFHPMDVDCILSSKLHEQRTRDQLIWHYESKGKFIVKSAYRLAIELHDDRVCSQLDRSWNFIGNPRCF</sequence>
<comment type="caution">
    <text evidence="1">The sequence shown here is derived from an EMBL/GenBank/DDBJ whole genome shotgun (WGS) entry which is preliminary data.</text>
</comment>
<dbReference type="AlphaFoldDB" id="A0AAW2XIE7"/>
<organism evidence="1">
    <name type="scientific">Sesamum latifolium</name>
    <dbReference type="NCBI Taxonomy" id="2727402"/>
    <lineage>
        <taxon>Eukaryota</taxon>
        <taxon>Viridiplantae</taxon>
        <taxon>Streptophyta</taxon>
        <taxon>Embryophyta</taxon>
        <taxon>Tracheophyta</taxon>
        <taxon>Spermatophyta</taxon>
        <taxon>Magnoliopsida</taxon>
        <taxon>eudicotyledons</taxon>
        <taxon>Gunneridae</taxon>
        <taxon>Pentapetalae</taxon>
        <taxon>asterids</taxon>
        <taxon>lamiids</taxon>
        <taxon>Lamiales</taxon>
        <taxon>Pedaliaceae</taxon>
        <taxon>Sesamum</taxon>
    </lineage>
</organism>
<protein>
    <submittedName>
        <fullName evidence="1">Uncharacterized protein</fullName>
    </submittedName>
</protein>
<name>A0AAW2XIE7_9LAMI</name>
<proteinExistence type="predicted"/>